<evidence type="ECO:0000313" key="3">
    <source>
        <dbReference type="Proteomes" id="UP000321456"/>
    </source>
</evidence>
<reference evidence="2 3" key="1">
    <citation type="submission" date="2019-08" db="EMBL/GenBank/DDBJ databases">
        <title>Professor.</title>
        <authorList>
            <person name="Park J.S."/>
        </authorList>
    </citation>
    <scope>NUCLEOTIDE SEQUENCE [LARGE SCALE GENOMIC DNA]</scope>
    <source>
        <strain evidence="2 3">176CP5-101</strain>
    </source>
</reference>
<dbReference type="Pfam" id="PF03992">
    <property type="entry name" value="ABM"/>
    <property type="match status" value="1"/>
</dbReference>
<accession>A0A5C8V8X4</accession>
<evidence type="ECO:0000313" key="2">
    <source>
        <dbReference type="EMBL" id="TXN37803.1"/>
    </source>
</evidence>
<dbReference type="SUPFAM" id="SSF54909">
    <property type="entry name" value="Dimeric alpha+beta barrel"/>
    <property type="match status" value="1"/>
</dbReference>
<organism evidence="2 3">
    <name type="scientific">Flagellimonas hymeniacidonis</name>
    <dbReference type="NCBI Taxonomy" id="2603628"/>
    <lineage>
        <taxon>Bacteria</taxon>
        <taxon>Pseudomonadati</taxon>
        <taxon>Bacteroidota</taxon>
        <taxon>Flavobacteriia</taxon>
        <taxon>Flavobacteriales</taxon>
        <taxon>Flavobacteriaceae</taxon>
        <taxon>Flagellimonas</taxon>
    </lineage>
</organism>
<dbReference type="InterPro" id="IPR011008">
    <property type="entry name" value="Dimeric_a/b-barrel"/>
</dbReference>
<name>A0A5C8V8X4_9FLAO</name>
<dbReference type="AlphaFoldDB" id="A0A5C8V8X4"/>
<dbReference type="Gene3D" id="3.30.70.100">
    <property type="match status" value="1"/>
</dbReference>
<keyword evidence="3" id="KW-1185">Reference proteome</keyword>
<dbReference type="RefSeq" id="WP_147742083.1">
    <property type="nucleotide sequence ID" value="NZ_VRUR01000001.1"/>
</dbReference>
<evidence type="ECO:0000259" key="1">
    <source>
        <dbReference type="Pfam" id="PF03992"/>
    </source>
</evidence>
<gene>
    <name evidence="2" type="ORF">FVB32_05805</name>
</gene>
<dbReference type="EMBL" id="VRUR01000001">
    <property type="protein sequence ID" value="TXN37803.1"/>
    <property type="molecule type" value="Genomic_DNA"/>
</dbReference>
<protein>
    <recommendedName>
        <fullName evidence="1">ABM domain-containing protein</fullName>
    </recommendedName>
</protein>
<comment type="caution">
    <text evidence="2">The sequence shown here is derived from an EMBL/GenBank/DDBJ whole genome shotgun (WGS) entry which is preliminary data.</text>
</comment>
<dbReference type="Proteomes" id="UP000321456">
    <property type="component" value="Unassembled WGS sequence"/>
</dbReference>
<sequence length="101" mass="11884">MIIRIFKAVIPEELHEEFELKFKEISVPVVENYSGLISLEIGKPTKWNPKEFIMISCWNKEDDLIRFAGQNWNEAHIPKGMEKYIDSCSVDHYQQIKLSNN</sequence>
<feature type="domain" description="ABM" evidence="1">
    <location>
        <begin position="1"/>
        <end position="66"/>
    </location>
</feature>
<dbReference type="InterPro" id="IPR007138">
    <property type="entry name" value="ABM_dom"/>
</dbReference>
<proteinExistence type="predicted"/>